<reference evidence="2 3" key="1">
    <citation type="journal article" date="2016" name="Nat. Commun.">
        <title>Thousands of microbial genomes shed light on interconnected biogeochemical processes in an aquifer system.</title>
        <authorList>
            <person name="Anantharaman K."/>
            <person name="Brown C.T."/>
            <person name="Hug L.A."/>
            <person name="Sharon I."/>
            <person name="Castelle C.J."/>
            <person name="Probst A.J."/>
            <person name="Thomas B.C."/>
            <person name="Singh A."/>
            <person name="Wilkins M.J."/>
            <person name="Karaoz U."/>
            <person name="Brodie E.L."/>
            <person name="Williams K.H."/>
            <person name="Hubbard S.S."/>
            <person name="Banfield J.F."/>
        </authorList>
    </citation>
    <scope>NUCLEOTIDE SEQUENCE [LARGE SCALE GENOMIC DNA]</scope>
</reference>
<feature type="transmembrane region" description="Helical" evidence="1">
    <location>
        <begin position="87"/>
        <end position="108"/>
    </location>
</feature>
<name>A0A1F6AGR6_9BACT</name>
<keyword evidence="1" id="KW-1133">Transmembrane helix</keyword>
<proteinExistence type="predicted"/>
<evidence type="ECO:0000256" key="1">
    <source>
        <dbReference type="SAM" id="Phobius"/>
    </source>
</evidence>
<keyword evidence="1" id="KW-0812">Transmembrane</keyword>
<evidence type="ECO:0008006" key="4">
    <source>
        <dbReference type="Google" id="ProtNLM"/>
    </source>
</evidence>
<evidence type="ECO:0000313" key="3">
    <source>
        <dbReference type="Proteomes" id="UP000178759"/>
    </source>
</evidence>
<comment type="caution">
    <text evidence="2">The sequence shown here is derived from an EMBL/GenBank/DDBJ whole genome shotgun (WGS) entry which is preliminary data.</text>
</comment>
<gene>
    <name evidence="2" type="ORF">A3A79_01930</name>
</gene>
<accession>A0A1F6AGR6</accession>
<keyword evidence="1" id="KW-0472">Membrane</keyword>
<feature type="transmembrane region" description="Helical" evidence="1">
    <location>
        <begin position="259"/>
        <end position="279"/>
    </location>
</feature>
<sequence>MILGIAILFSFLNLFHVFYYLSKVPPNTIFIGITHWYEDYFFYLSQMTQGAMGQWSLINKYSLENIPIGFNWVFNLLLGKLSNSPVWTTYDITIFILTFIYILLMYKVLTSLFTNKIKAYSALIVALTSTNWFFNPVTYFYAYTSALNRLGGVAHHVAQNILSLVSVYLFAKLLESYKLKTAIIIALTLSILFLMSSFYVMINIIVFVVSAVLLKNRKIVKSFLIIIAPLAVLAYFQSQVISHPFWVLVREWEQTRSPATFSTFIISGGLIMFLVPFGLTKFLKIKSPLRVVGLMFAILPIVLYFSGIAGIPVFRLLQPAGYVFLAAIATEALAGKKRIFLLLVSIYVLLQIPGLGMEIKSRVNEYYLNSHLNFLDRDVYDGLLFLKDQPHDKNVLAVHTLESFVPVVSGHSVFEGHATLTLDYKEKIDKTIAFYTNKMSEIDAYTLLKNNNIDYILWEKRFGEAPRYSFFRLLYENPKLVIFTL</sequence>
<organism evidence="2 3">
    <name type="scientific">Candidatus Gottesmanbacteria bacterium RIFCSPLOWO2_01_FULL_43_11b</name>
    <dbReference type="NCBI Taxonomy" id="1798392"/>
    <lineage>
        <taxon>Bacteria</taxon>
        <taxon>Candidatus Gottesmaniibacteriota</taxon>
    </lineage>
</organism>
<evidence type="ECO:0000313" key="2">
    <source>
        <dbReference type="EMBL" id="OGG23939.1"/>
    </source>
</evidence>
<feature type="transmembrane region" description="Helical" evidence="1">
    <location>
        <begin position="183"/>
        <end position="213"/>
    </location>
</feature>
<dbReference type="Proteomes" id="UP000178759">
    <property type="component" value="Unassembled WGS sequence"/>
</dbReference>
<feature type="transmembrane region" description="Helical" evidence="1">
    <location>
        <begin position="291"/>
        <end position="317"/>
    </location>
</feature>
<dbReference type="STRING" id="1798392.A3A79_01930"/>
<dbReference type="AlphaFoldDB" id="A0A1F6AGR6"/>
<feature type="transmembrane region" description="Helical" evidence="1">
    <location>
        <begin position="5"/>
        <end position="22"/>
    </location>
</feature>
<protein>
    <recommendedName>
        <fullName evidence="4">Glycosyltransferase RgtA/B/C/D-like domain-containing protein</fullName>
    </recommendedName>
</protein>
<feature type="transmembrane region" description="Helical" evidence="1">
    <location>
        <begin position="120"/>
        <end position="141"/>
    </location>
</feature>
<dbReference type="EMBL" id="MFJV01000001">
    <property type="protein sequence ID" value="OGG23939.1"/>
    <property type="molecule type" value="Genomic_DNA"/>
</dbReference>
<feature type="transmembrane region" description="Helical" evidence="1">
    <location>
        <begin position="219"/>
        <end position="238"/>
    </location>
</feature>